<keyword evidence="5 7" id="KW-0408">Iron</keyword>
<dbReference type="Proteomes" id="UP000677668">
    <property type="component" value="Chromosome 1"/>
</dbReference>
<keyword evidence="3 7" id="KW-0479">Metal-binding</keyword>
<dbReference type="InterPro" id="IPR001128">
    <property type="entry name" value="Cyt_P450"/>
</dbReference>
<keyword evidence="2 7" id="KW-0349">Heme</keyword>
<evidence type="ECO:0000313" key="8">
    <source>
        <dbReference type="EMBL" id="QUV92894.1"/>
    </source>
</evidence>
<evidence type="ECO:0000256" key="5">
    <source>
        <dbReference type="ARBA" id="ARBA00023004"/>
    </source>
</evidence>
<dbReference type="InterPro" id="IPR017972">
    <property type="entry name" value="Cyt_P450_CS"/>
</dbReference>
<reference evidence="8 9" key="1">
    <citation type="submission" date="2021-03" db="EMBL/GenBank/DDBJ databases">
        <title>Genomic and phenotypic characterization of Chloracidobacterium isolates provides evidence for multiple species.</title>
        <authorList>
            <person name="Saini M.K."/>
            <person name="Costas A.M.G."/>
            <person name="Tank M."/>
            <person name="Bryant D.A."/>
        </authorList>
    </citation>
    <scope>NUCLEOTIDE SEQUENCE [LARGE SCALE GENOMIC DNA]</scope>
    <source>
        <strain evidence="8 9">N</strain>
    </source>
</reference>
<protein>
    <submittedName>
        <fullName evidence="8">Cytochrome P450</fullName>
    </submittedName>
</protein>
<comment type="similarity">
    <text evidence="1 7">Belongs to the cytochrome P450 family.</text>
</comment>
<dbReference type="Pfam" id="PF00067">
    <property type="entry name" value="p450"/>
    <property type="match status" value="1"/>
</dbReference>
<accession>A0ABX8B0A0</accession>
<dbReference type="InterPro" id="IPR050196">
    <property type="entry name" value="Cytochrome_P450_Monoox"/>
</dbReference>
<keyword evidence="9" id="KW-1185">Reference proteome</keyword>
<evidence type="ECO:0000256" key="4">
    <source>
        <dbReference type="ARBA" id="ARBA00023002"/>
    </source>
</evidence>
<dbReference type="PRINTS" id="PR00385">
    <property type="entry name" value="P450"/>
</dbReference>
<evidence type="ECO:0000313" key="9">
    <source>
        <dbReference type="Proteomes" id="UP000677668"/>
    </source>
</evidence>
<dbReference type="RefSeq" id="WP_211421328.1">
    <property type="nucleotide sequence ID" value="NZ_CP072642.1"/>
</dbReference>
<sequence length="461" mass="53063">MEATISTSTGKRLAPMPRDQHWLFGSFLPVRNDLLNFYTRMFRELGDIIRFRGLPGLYWHLVLHPAYVEHVLVRNQHNYRKGKVFDGPIGLITGNGLLTSDGDFWRRQRKLMQPSFHRQALSRFAATMVAETEAYFEQWDNRARQSEAFDVAQDMALLTLNIAGLTLFSTPVGEKADAFGQNLRVAFDFVGFRMRPTLPVPLWVPTPSNLRFKAARRRLDAVVYQIIERRRKTLNPAPDLLSMLMAARDEETGEAMSDTQLRDEVITLLLAGHETTAITLTWALYVLTREPAVEARLYEEVVSVLRGASPTVEDLRRLPYTRMVIEETMRLYPPAWGLPREAIHEDEIGGYFIPGRSLVALNQFLTHRHPDFWEDPERFDPERFTPERSSGRPAFAYFPFGGGQRVCIGSQFALMEATLVLAMIVQRYRIRLVPGHPIEFDTMFTLRPKYGVRVTFERRGQ</sequence>
<evidence type="ECO:0000256" key="6">
    <source>
        <dbReference type="ARBA" id="ARBA00023033"/>
    </source>
</evidence>
<dbReference type="InterPro" id="IPR036396">
    <property type="entry name" value="Cyt_P450_sf"/>
</dbReference>
<dbReference type="Gene3D" id="1.10.630.10">
    <property type="entry name" value="Cytochrome P450"/>
    <property type="match status" value="1"/>
</dbReference>
<evidence type="ECO:0000256" key="1">
    <source>
        <dbReference type="ARBA" id="ARBA00010617"/>
    </source>
</evidence>
<evidence type="ECO:0000256" key="2">
    <source>
        <dbReference type="ARBA" id="ARBA00022617"/>
    </source>
</evidence>
<proteinExistence type="inferred from homology"/>
<dbReference type="PANTHER" id="PTHR24291:SF50">
    <property type="entry name" value="BIFUNCTIONAL ALBAFLAVENONE MONOOXYGENASE_TERPENE SYNTHASE"/>
    <property type="match status" value="1"/>
</dbReference>
<dbReference type="EMBL" id="CP072642">
    <property type="protein sequence ID" value="QUV92894.1"/>
    <property type="molecule type" value="Genomic_DNA"/>
</dbReference>
<evidence type="ECO:0000256" key="3">
    <source>
        <dbReference type="ARBA" id="ARBA00022723"/>
    </source>
</evidence>
<organism evidence="8 9">
    <name type="scientific">Chloracidobacterium sp. N</name>
    <dbReference type="NCBI Taxonomy" id="2821540"/>
    <lineage>
        <taxon>Bacteria</taxon>
        <taxon>Pseudomonadati</taxon>
        <taxon>Acidobacteriota</taxon>
        <taxon>Terriglobia</taxon>
        <taxon>Terriglobales</taxon>
        <taxon>Acidobacteriaceae</taxon>
        <taxon>Chloracidobacterium</taxon>
        <taxon>Chloracidobacterium aggregatum</taxon>
    </lineage>
</organism>
<dbReference type="InterPro" id="IPR002401">
    <property type="entry name" value="Cyt_P450_E_grp-I"/>
</dbReference>
<keyword evidence="6 7" id="KW-0503">Monooxygenase</keyword>
<dbReference type="CDD" id="cd20620">
    <property type="entry name" value="CYP132-like"/>
    <property type="match status" value="1"/>
</dbReference>
<dbReference type="PANTHER" id="PTHR24291">
    <property type="entry name" value="CYTOCHROME P450 FAMILY 4"/>
    <property type="match status" value="1"/>
</dbReference>
<name>A0ABX8B0A0_9BACT</name>
<dbReference type="PRINTS" id="PR00463">
    <property type="entry name" value="EP450I"/>
</dbReference>
<dbReference type="PROSITE" id="PS00086">
    <property type="entry name" value="CYTOCHROME_P450"/>
    <property type="match status" value="1"/>
</dbReference>
<evidence type="ECO:0000256" key="7">
    <source>
        <dbReference type="RuleBase" id="RU000461"/>
    </source>
</evidence>
<gene>
    <name evidence="8" type="ORF">J8C05_05730</name>
</gene>
<dbReference type="SUPFAM" id="SSF48264">
    <property type="entry name" value="Cytochrome P450"/>
    <property type="match status" value="1"/>
</dbReference>
<keyword evidence="4 7" id="KW-0560">Oxidoreductase</keyword>